<proteinExistence type="predicted"/>
<dbReference type="InterPro" id="IPR010852">
    <property type="entry name" value="ABATE"/>
</dbReference>
<dbReference type="RefSeq" id="WP_158918578.1">
    <property type="nucleotide sequence ID" value="NZ_CP047020.1"/>
</dbReference>
<dbReference type="Proteomes" id="UP000436138">
    <property type="component" value="Chromosome"/>
</dbReference>
<dbReference type="Gene3D" id="1.10.3300.10">
    <property type="entry name" value="Jann2411-like domain"/>
    <property type="match status" value="1"/>
</dbReference>
<dbReference type="EMBL" id="CP047020">
    <property type="protein sequence ID" value="QHA03011.1"/>
    <property type="molecule type" value="Genomic_DNA"/>
</dbReference>
<dbReference type="InterPro" id="IPR023286">
    <property type="entry name" value="ABATE_dom_sf"/>
</dbReference>
<gene>
    <name evidence="2" type="ORF">GQF42_06710</name>
</gene>
<dbReference type="AlphaFoldDB" id="A0A6I6MXQ2"/>
<organism evidence="2 3">
    <name type="scientific">Streptomyces broussonetiae</name>
    <dbReference type="NCBI Taxonomy" id="2686304"/>
    <lineage>
        <taxon>Bacteria</taxon>
        <taxon>Bacillati</taxon>
        <taxon>Actinomycetota</taxon>
        <taxon>Actinomycetes</taxon>
        <taxon>Kitasatosporales</taxon>
        <taxon>Streptomycetaceae</taxon>
        <taxon>Streptomyces</taxon>
    </lineage>
</organism>
<evidence type="ECO:0000313" key="2">
    <source>
        <dbReference type="EMBL" id="QHA03011.1"/>
    </source>
</evidence>
<dbReference type="KEGG" id="sbro:GQF42_06710"/>
<evidence type="ECO:0000313" key="3">
    <source>
        <dbReference type="Proteomes" id="UP000436138"/>
    </source>
</evidence>
<evidence type="ECO:0000259" key="1">
    <source>
        <dbReference type="Pfam" id="PF11706"/>
    </source>
</evidence>
<name>A0A6I6MXQ2_9ACTN</name>
<sequence length="190" mass="21124">MTDREQQDVLLGLLNSTPVVNGAVQARLADPEAAGFWQWVHSGSGTADERRSLVQARDAHQGVVRGRRPAASPAPLLEDVTSRPYLSPAGVSWQVDAPAERRMAVEAVLAWSVLQQATPGRLRPCANPECRRFLIDRSKTDNARWCSMAVCGNRMKARRHYRRTRAAHRARSPRTIQLVGEINSTMPIPR</sequence>
<feature type="domain" description="Zinc finger CGNR" evidence="1">
    <location>
        <begin position="121"/>
        <end position="163"/>
    </location>
</feature>
<dbReference type="InterPro" id="IPR021005">
    <property type="entry name" value="Znf_CGNR"/>
</dbReference>
<dbReference type="Pfam" id="PF11706">
    <property type="entry name" value="zf-CGNR"/>
    <property type="match status" value="1"/>
</dbReference>
<protein>
    <recommendedName>
        <fullName evidence="1">Zinc finger CGNR domain-containing protein</fullName>
    </recommendedName>
</protein>
<reference evidence="2 3" key="1">
    <citation type="submission" date="2019-12" db="EMBL/GenBank/DDBJ databases">
        <title>Streptomyces sp. strain T44 isolated from rhizosphere soil of Broussonetia papyrifera.</title>
        <authorList>
            <person name="Mo P."/>
        </authorList>
    </citation>
    <scope>NUCLEOTIDE SEQUENCE [LARGE SCALE GENOMIC DNA]</scope>
    <source>
        <strain evidence="2 3">T44</strain>
    </source>
</reference>
<dbReference type="SUPFAM" id="SSF160904">
    <property type="entry name" value="Jann2411-like"/>
    <property type="match status" value="1"/>
</dbReference>
<dbReference type="PANTHER" id="PTHR35525">
    <property type="entry name" value="BLL6575 PROTEIN"/>
    <property type="match status" value="1"/>
</dbReference>
<keyword evidence="3" id="KW-1185">Reference proteome</keyword>
<dbReference type="PANTHER" id="PTHR35525:SF3">
    <property type="entry name" value="BLL6575 PROTEIN"/>
    <property type="match status" value="1"/>
</dbReference>
<accession>A0A6I6MXQ2</accession>